<organism evidence="1 2">
    <name type="scientific">Dentiscutata heterogama</name>
    <dbReference type="NCBI Taxonomy" id="1316150"/>
    <lineage>
        <taxon>Eukaryota</taxon>
        <taxon>Fungi</taxon>
        <taxon>Fungi incertae sedis</taxon>
        <taxon>Mucoromycota</taxon>
        <taxon>Glomeromycotina</taxon>
        <taxon>Glomeromycetes</taxon>
        <taxon>Diversisporales</taxon>
        <taxon>Gigasporaceae</taxon>
        <taxon>Dentiscutata</taxon>
    </lineage>
</organism>
<dbReference type="EMBL" id="CAJVPU010009380">
    <property type="protein sequence ID" value="CAG8594182.1"/>
    <property type="molecule type" value="Genomic_DNA"/>
</dbReference>
<accession>A0ACA9MN91</accession>
<protein>
    <submittedName>
        <fullName evidence="1">6003_t:CDS:1</fullName>
    </submittedName>
</protein>
<reference evidence="1" key="1">
    <citation type="submission" date="2021-06" db="EMBL/GenBank/DDBJ databases">
        <authorList>
            <person name="Kallberg Y."/>
            <person name="Tangrot J."/>
            <person name="Rosling A."/>
        </authorList>
    </citation>
    <scope>NUCLEOTIDE SEQUENCE</scope>
    <source>
        <strain evidence="1">IL203A</strain>
    </source>
</reference>
<dbReference type="Proteomes" id="UP000789702">
    <property type="component" value="Unassembled WGS sequence"/>
</dbReference>
<keyword evidence="2" id="KW-1185">Reference proteome</keyword>
<proteinExistence type="predicted"/>
<comment type="caution">
    <text evidence="1">The sequence shown here is derived from an EMBL/GenBank/DDBJ whole genome shotgun (WGS) entry which is preliminary data.</text>
</comment>
<gene>
    <name evidence="1" type="ORF">DHETER_LOCUS6982</name>
</gene>
<sequence length="149" mass="16806">MPFGVFTGVTNHSLSYCAAGALLRDETCLSFDTAPQTILIDNDLSMADAIRFALTDKYNTKHSLCICEFEERWSSIMVNENYAEARSYLKALNQFLDSKTTITDFLAAFEQALEVHEEAEHISAYKELVYLSRSTSQNPIKNQVTKCLT</sequence>
<evidence type="ECO:0000313" key="1">
    <source>
        <dbReference type="EMBL" id="CAG8594182.1"/>
    </source>
</evidence>
<name>A0ACA9MN91_9GLOM</name>
<evidence type="ECO:0000313" key="2">
    <source>
        <dbReference type="Proteomes" id="UP000789702"/>
    </source>
</evidence>